<proteinExistence type="predicted"/>
<dbReference type="PANTHER" id="PTHR31862:SF1">
    <property type="entry name" value="UPF0261 DOMAIN PROTEIN (AFU_ORTHOLOGUE AFUA_1G10120)"/>
    <property type="match status" value="1"/>
</dbReference>
<keyword evidence="5" id="KW-1185">Reference proteome</keyword>
<evidence type="ECO:0000259" key="3">
    <source>
        <dbReference type="Pfam" id="PF23189"/>
    </source>
</evidence>
<dbReference type="Proteomes" id="UP000826271">
    <property type="component" value="Unassembled WGS sequence"/>
</dbReference>
<name>A0AAV6XTB5_9LAMI</name>
<dbReference type="AlphaFoldDB" id="A0AAV6XTB5"/>
<dbReference type="GO" id="GO:0003824">
    <property type="term" value="F:catalytic activity"/>
    <property type="evidence" value="ECO:0007669"/>
    <property type="project" value="InterPro"/>
</dbReference>
<dbReference type="EMBL" id="WHWC01000004">
    <property type="protein sequence ID" value="KAG8383362.1"/>
    <property type="molecule type" value="Genomic_DNA"/>
</dbReference>
<dbReference type="Pfam" id="PF23189">
    <property type="entry name" value="UPF0261_C"/>
    <property type="match status" value="1"/>
</dbReference>
<evidence type="ECO:0000259" key="1">
    <source>
        <dbReference type="Pfam" id="PF06792"/>
    </source>
</evidence>
<evidence type="ECO:0000313" key="4">
    <source>
        <dbReference type="EMBL" id="KAG8383362.1"/>
    </source>
</evidence>
<dbReference type="Pfam" id="PF06792">
    <property type="entry name" value="UPF0261"/>
    <property type="match status" value="1"/>
</dbReference>
<organism evidence="4 5">
    <name type="scientific">Buddleja alternifolia</name>
    <dbReference type="NCBI Taxonomy" id="168488"/>
    <lineage>
        <taxon>Eukaryota</taxon>
        <taxon>Viridiplantae</taxon>
        <taxon>Streptophyta</taxon>
        <taxon>Embryophyta</taxon>
        <taxon>Tracheophyta</taxon>
        <taxon>Spermatophyta</taxon>
        <taxon>Magnoliopsida</taxon>
        <taxon>eudicotyledons</taxon>
        <taxon>Gunneridae</taxon>
        <taxon>Pentapetalae</taxon>
        <taxon>asterids</taxon>
        <taxon>lamiids</taxon>
        <taxon>Lamiales</taxon>
        <taxon>Scrophulariaceae</taxon>
        <taxon>Buddlejeae</taxon>
        <taxon>Buddleja</taxon>
    </lineage>
</organism>
<dbReference type="PANTHER" id="PTHR31862">
    <property type="entry name" value="UPF0261 DOMAIN PROTEIN (AFU_ORTHOLOGUE AFUA_1G10120)"/>
    <property type="match status" value="1"/>
</dbReference>
<dbReference type="CDD" id="cd15488">
    <property type="entry name" value="Tm-1-like"/>
    <property type="match status" value="1"/>
</dbReference>
<dbReference type="InterPro" id="IPR044122">
    <property type="entry name" value="UPF0261_N"/>
</dbReference>
<evidence type="ECO:0000259" key="2">
    <source>
        <dbReference type="Pfam" id="PF09370"/>
    </source>
</evidence>
<dbReference type="InterPro" id="IPR009215">
    <property type="entry name" value="TIM-br_IGPS-like"/>
</dbReference>
<feature type="domain" description="UPF0261" evidence="1">
    <location>
        <begin position="11"/>
        <end position="198"/>
    </location>
</feature>
<dbReference type="InterPro" id="IPR056778">
    <property type="entry name" value="UPF0261_C"/>
</dbReference>
<dbReference type="InterPro" id="IPR051353">
    <property type="entry name" value="Tobamovirus_resist_UPF0261"/>
</dbReference>
<evidence type="ECO:0000313" key="5">
    <source>
        <dbReference type="Proteomes" id="UP000826271"/>
    </source>
</evidence>
<dbReference type="Pfam" id="PF09370">
    <property type="entry name" value="PEP_hydrolase"/>
    <property type="match status" value="1"/>
</dbReference>
<dbReference type="Gene3D" id="3.20.20.70">
    <property type="entry name" value="Aldolase class I"/>
    <property type="match status" value="1"/>
</dbReference>
<gene>
    <name evidence="4" type="ORF">BUALT_Bualt04G0004600</name>
</gene>
<dbReference type="SUPFAM" id="SSF51621">
    <property type="entry name" value="Phosphoenolpyruvate/pyruvate domain"/>
    <property type="match status" value="1"/>
</dbReference>
<feature type="domain" description="TIM-barrel" evidence="2">
    <location>
        <begin position="486"/>
        <end position="752"/>
    </location>
</feature>
<reference evidence="4" key="1">
    <citation type="submission" date="2019-10" db="EMBL/GenBank/DDBJ databases">
        <authorList>
            <person name="Zhang R."/>
            <person name="Pan Y."/>
            <person name="Wang J."/>
            <person name="Ma R."/>
            <person name="Yu S."/>
        </authorList>
    </citation>
    <scope>NUCLEOTIDE SEQUENCE</scope>
    <source>
        <strain evidence="4">LA-IB0</strain>
        <tissue evidence="4">Leaf</tissue>
    </source>
</reference>
<evidence type="ECO:0008006" key="6">
    <source>
        <dbReference type="Google" id="ProtNLM"/>
    </source>
</evidence>
<dbReference type="InterPro" id="IPR015813">
    <property type="entry name" value="Pyrv/PenolPyrv_kinase-like_dom"/>
</dbReference>
<comment type="caution">
    <text evidence="4">The sequence shown here is derived from an EMBL/GenBank/DDBJ whole genome shotgun (WGS) entry which is preliminary data.</text>
</comment>
<dbReference type="Gene3D" id="3.40.50.12020">
    <property type="entry name" value="Uncharacterised protein family UPF0261, NN domain"/>
    <property type="match status" value="1"/>
</dbReference>
<protein>
    <recommendedName>
        <fullName evidence="6">Tm-1 protein</fullName>
    </recommendedName>
</protein>
<sequence>MAIEESNNSVQVFCIGTADTKLQELRFLSHSIRSNLHLFSTNNSSKVVVTVVDVSTSQKDIESCEDFKFVSRKDVLSCFFGAGEQQNTPLPDDRGKAIGVMNQALEVFLSKAHGDRVLAGVIGLGGSGGTSLMSSAFRSLPIGIPKLIVSTVASGQTEPYVGTSDLVLFPSVVDICGINSVSRVVLSNAAAAFSGMVIGHLEISKKFATASEKGTVGMTMFGVTTPCVNAVQDRLAEEGYETLVFHATGVGGRAMEDLVRGGFIQGVLDITTTEVADYIVGGVMACDSYRFDSIIEKKLPLVVSVGALDMVNFGPKDTIPSKFQQRKIYEHNEQITLMRTTVDENVKFAAFIADKLNKLPSKVCVCLPKVGVSALDAPGKAFYDPDATGVLIEELQRRIETNEDRQVKVFPHHINDPEFANALVDSFLEISTNFKDVGTQGNYESIQGIQEKTSVPEIGSQSVIPVSYSLSNFPDAKPETLRRTQEILQLLKYQIREGKPIIGAGAGTGISAKFEEAGGVDLIVVYNSGRFRMAGRGSLAGLLPFADANAVVLDMANEVLPVVEKVPVLAGVCATDPFRRMDFFLKQLESIGFSGVQNFPTVGLFDGNFRQNLEETGMGYSLEVEMIAKAHKMGLLTTPYAFNQNEATAMAKAGADIIVAHMGLTTSGSIGAKTAVSIEESVILVQAIADAAHRINPDAIVLCHGGPISDSKEAEYVLKRTKGVHGFYGASSLERLPVEQAITATVQQYKTISMT</sequence>
<dbReference type="Gene3D" id="3.40.50.12030">
    <property type="entry name" value="Uncharacterised protein family UPF0261, NC domain"/>
    <property type="match status" value="1"/>
</dbReference>
<accession>A0AAV6XTB5</accession>
<dbReference type="NCBIfam" id="NF002674">
    <property type="entry name" value="PRK02399.1-2"/>
    <property type="match status" value="1"/>
</dbReference>
<feature type="domain" description="UPF0261" evidence="3">
    <location>
        <begin position="213"/>
        <end position="430"/>
    </location>
</feature>
<dbReference type="InterPro" id="IPR013785">
    <property type="entry name" value="Aldolase_TIM"/>
</dbReference>